<feature type="region of interest" description="Disordered" evidence="2">
    <location>
        <begin position="1"/>
        <end position="93"/>
    </location>
</feature>
<dbReference type="GO" id="GO:0003676">
    <property type="term" value="F:nucleic acid binding"/>
    <property type="evidence" value="ECO:0007669"/>
    <property type="project" value="InterPro"/>
</dbReference>
<dbReference type="PANTHER" id="PTHR48475">
    <property type="entry name" value="RIBONUCLEASE H"/>
    <property type="match status" value="1"/>
</dbReference>
<dbReference type="Gene3D" id="3.30.420.10">
    <property type="entry name" value="Ribonuclease H-like superfamily/Ribonuclease H"/>
    <property type="match status" value="2"/>
</dbReference>
<keyword evidence="1" id="KW-0175">Coiled coil</keyword>
<dbReference type="SUPFAM" id="SSF53098">
    <property type="entry name" value="Ribonuclease H-like"/>
    <property type="match status" value="2"/>
</dbReference>
<feature type="compositionally biased region" description="Low complexity" evidence="2">
    <location>
        <begin position="70"/>
        <end position="81"/>
    </location>
</feature>
<feature type="domain" description="Integrase catalytic" evidence="3">
    <location>
        <begin position="1434"/>
        <end position="1593"/>
    </location>
</feature>
<dbReference type="SUPFAM" id="SSF50630">
    <property type="entry name" value="Acid proteases"/>
    <property type="match status" value="1"/>
</dbReference>
<reference evidence="4" key="1">
    <citation type="submission" date="2018-02" db="EMBL/GenBank/DDBJ databases">
        <authorList>
            <person name="Cohen D.B."/>
            <person name="Kent A.D."/>
        </authorList>
    </citation>
    <scope>NUCLEOTIDE SEQUENCE</scope>
</reference>
<dbReference type="GO" id="GO:0015074">
    <property type="term" value="P:DNA integration"/>
    <property type="evidence" value="ECO:0007669"/>
    <property type="project" value="InterPro"/>
</dbReference>
<accession>A0A2N9G4B1</accession>
<organism evidence="4">
    <name type="scientific">Fagus sylvatica</name>
    <name type="common">Beechnut</name>
    <dbReference type="NCBI Taxonomy" id="28930"/>
    <lineage>
        <taxon>Eukaryota</taxon>
        <taxon>Viridiplantae</taxon>
        <taxon>Streptophyta</taxon>
        <taxon>Embryophyta</taxon>
        <taxon>Tracheophyta</taxon>
        <taxon>Spermatophyta</taxon>
        <taxon>Magnoliopsida</taxon>
        <taxon>eudicotyledons</taxon>
        <taxon>Gunneridae</taxon>
        <taxon>Pentapetalae</taxon>
        <taxon>rosids</taxon>
        <taxon>fabids</taxon>
        <taxon>Fagales</taxon>
        <taxon>Fagaceae</taxon>
        <taxon>Fagus</taxon>
    </lineage>
</organism>
<dbReference type="CDD" id="cd00303">
    <property type="entry name" value="retropepsin_like"/>
    <property type="match status" value="1"/>
</dbReference>
<feature type="region of interest" description="Disordered" evidence="2">
    <location>
        <begin position="982"/>
        <end position="1013"/>
    </location>
</feature>
<dbReference type="InterPro" id="IPR021109">
    <property type="entry name" value="Peptidase_aspartic_dom_sf"/>
</dbReference>
<dbReference type="InterPro" id="IPR001584">
    <property type="entry name" value="Integrase_cat-core"/>
</dbReference>
<evidence type="ECO:0000313" key="4">
    <source>
        <dbReference type="EMBL" id="SPC97506.1"/>
    </source>
</evidence>
<dbReference type="InterPro" id="IPR036397">
    <property type="entry name" value="RNaseH_sf"/>
</dbReference>
<name>A0A2N9G4B1_FAGSY</name>
<dbReference type="Gene3D" id="2.40.70.10">
    <property type="entry name" value="Acid Proteases"/>
    <property type="match status" value="1"/>
</dbReference>
<dbReference type="PANTHER" id="PTHR48475:SF1">
    <property type="entry name" value="RNASE H TYPE-1 DOMAIN-CONTAINING PROTEIN"/>
    <property type="match status" value="1"/>
</dbReference>
<evidence type="ECO:0000256" key="1">
    <source>
        <dbReference type="SAM" id="Coils"/>
    </source>
</evidence>
<evidence type="ECO:0000259" key="3">
    <source>
        <dbReference type="PROSITE" id="PS50994"/>
    </source>
</evidence>
<dbReference type="PROSITE" id="PS50994">
    <property type="entry name" value="INTEGRASE"/>
    <property type="match status" value="1"/>
</dbReference>
<dbReference type="InterPro" id="IPR012337">
    <property type="entry name" value="RNaseH-like_sf"/>
</dbReference>
<feature type="region of interest" description="Disordered" evidence="2">
    <location>
        <begin position="1080"/>
        <end position="1107"/>
    </location>
</feature>
<dbReference type="EMBL" id="OIVN01001779">
    <property type="protein sequence ID" value="SPC97506.1"/>
    <property type="molecule type" value="Genomic_DNA"/>
</dbReference>
<sequence length="1668" mass="189163">MGLPMAQRTVGEASTKNLTKAHPQPKTVISLDTLGVGRCTSKSVGDTPLVSKDSTARGNSSYSAPDAESSTDSQSGSSLGSPRRATSSAFSEDSSHVIAMPAMITETTMIATLMNKLKVHNHGESSNGPIHQRTPQDGHKRVEDQHTNFTSIASLSVQQLHNMITNTIRAQYSGAPQSTLMYSKPYTKRIDNLRMPPGYQPPKFQQFNGKGNPKQHVAHFVETCNNAGTNGDLLTKQFGVLEPLLQHSPYCEHDGTYQYEAMEDEPVVDYINQWHLLSLDCKDRLSEASGVEMCTQGMHWGLLYIFQGIKRRTFEELATQAHDMELSLASRGEKSLPIAKHRKERKDLKKGDKSSKPMIKESMAIAAKPVKIFAKEKKEERMKGMLKDLLEKEVIKLPECKWPEEMGCTNHPKYCKYHRVVSHIVEKCLVLKDLILRLAKEGKILLDLDEAVGSNHATFTFGLPSPMKTQSPLMSTPGASCKRIQFGTLEPVCLPCLEPQEDADIEDKLSSEGEGWTLMTHRKSRKQHNPKPRVTYARERLQMSCSMIPHKGRVMDNLKMQQKGIRIEEMTSYHEVDERDGSVQGEEEVHLGEAKMIEKEENEIYAAEEVFAQCANCHGRITFTDEDLLLGSKTHNRPFFVSGYIREEKVSRILIDDGSAVNIMSKVTMKRLGISMEELSKSRLVIQGFNQEGQRAIGIIQLDVIMEDLKTRPLFHVIDSKTSYNLLLGRPWLHENGIVPSTLYQCFKYSIDAKFYLNCDMVNDALPEDNKRMREKGKGHDEIPREDSQLSVAAAQKSHIASKGASAILQYVPLSKRKEGQTPFGLIAEAKVRTNELAQEKDIAILKNNLTLPLPKLDKVASTKPPLKGFVKSASDSIKEGSLPDKRTKEGFDPKAYRLLTKSGYDFNNPSKLGQLYLDCVEEKSQGFNQTQRGLLHISFEVEEEESQEEPTPRSFVFDRLTSPTPRESIFNRLSVSIPTKEGTSHVRRSAFDRLGSPSTSKVASQSKVEKGDTQKKGEYEICSLVPSRMKRELAVEVNVGSSLKAKRRTIIHTNRLRKQVNQEEEENETLVLPSYHVTVETDSGSSSSDEEPDEAPHAIEDGGQANVDELKELNLGTTDEPRPIFMSALLTPMEEKEYLELLTEYKDVFAWTYKEMSGLDLRVAVHQLVIKQEARLVKQAQRHFRPELLPQIEAEVNKLEKAEFIWELSGDFPNEDVLYTEILPPWMMFFDKAVYREESGASVVFVSPQKHMLPFAFRLDEPCSNNVAEYQALINEGLVPYFRLATRLVEEFDGISLEHIPRNENKIADALANLATTLALSKEERVNLPICNHWALTFTEEYTSETNTISVSVVEDEDWCQPLIDYLEHGKLPNDSRHKTKVRRRAPRFIYYKDTLYRRSFDGLFLRCLGKGETDQAMEEAHSKPPEPLHPTVASWPFDAWGLDVVRPLPKSSASHLYILAATDYFSKWAKVISLKEVKKKNVVNFIRTHLIYRYGVPCYIMIDNGKPFYNSLVDQLYEKFRFKQYKSSMYNAPANGLAEAFNKTFCNLLKKMVECSKRDWHERIGKALWAYWTTYKTPTQATPYSLVYGIEAVLLERQTPSLQIAIQERLTNEENAQLRLEELEALDEKRLEAQQHLECYQAQLSRAFNKKVKPRSFQQGDLVLAV</sequence>
<feature type="compositionally biased region" description="Polar residues" evidence="2">
    <location>
        <begin position="997"/>
        <end position="1007"/>
    </location>
</feature>
<feature type="compositionally biased region" description="Polar residues" evidence="2">
    <location>
        <begin position="52"/>
        <end position="63"/>
    </location>
</feature>
<feature type="coiled-coil region" evidence="1">
    <location>
        <begin position="1608"/>
        <end position="1645"/>
    </location>
</feature>
<gene>
    <name evidence="4" type="ORF">FSB_LOCUS25388</name>
</gene>
<proteinExistence type="predicted"/>
<evidence type="ECO:0000256" key="2">
    <source>
        <dbReference type="SAM" id="MobiDB-lite"/>
    </source>
</evidence>
<protein>
    <recommendedName>
        <fullName evidence="3">Integrase catalytic domain-containing protein</fullName>
    </recommendedName>
</protein>